<keyword evidence="4" id="KW-1185">Reference proteome</keyword>
<reference evidence="3 4" key="1">
    <citation type="journal article" date="2012" name="Science">
        <title>Ecological populations of bacteria act as socially cohesive units of antibiotic production and resistance.</title>
        <authorList>
            <person name="Cordero O.X."/>
            <person name="Wildschutte H."/>
            <person name="Kirkup B."/>
            <person name="Proehl S."/>
            <person name="Ngo L."/>
            <person name="Hussain F."/>
            <person name="Le Roux F."/>
            <person name="Mincer T."/>
            <person name="Polz M.F."/>
        </authorList>
    </citation>
    <scope>NUCLEOTIDE SEQUENCE [LARGE SCALE GENOMIC DNA]</scope>
    <source>
        <strain evidence="3 4">1S-45</strain>
    </source>
</reference>
<dbReference type="InterPro" id="IPR035901">
    <property type="entry name" value="GIY-YIG_endonuc_sf"/>
</dbReference>
<dbReference type="eggNOG" id="COG2827">
    <property type="taxonomic scope" value="Bacteria"/>
</dbReference>
<feature type="domain" description="GIY-YIG" evidence="2">
    <location>
        <begin position="3"/>
        <end position="79"/>
    </location>
</feature>
<dbReference type="SUPFAM" id="SSF82771">
    <property type="entry name" value="GIY-YIG endonuclease"/>
    <property type="match status" value="1"/>
</dbReference>
<dbReference type="InterPro" id="IPR000305">
    <property type="entry name" value="GIY-YIG_endonuc"/>
</dbReference>
<dbReference type="PANTHER" id="PTHR34477">
    <property type="entry name" value="UPF0213 PROTEIN YHBQ"/>
    <property type="match status" value="1"/>
</dbReference>
<dbReference type="Gene3D" id="3.40.1440.10">
    <property type="entry name" value="GIY-YIG endonuclease"/>
    <property type="match status" value="1"/>
</dbReference>
<keyword evidence="3" id="KW-0540">Nuclease</keyword>
<comment type="caution">
    <text evidence="3">The sequence shown here is derived from an EMBL/GenBank/DDBJ whole genome shotgun (WGS) entry which is preliminary data.</text>
</comment>
<dbReference type="PROSITE" id="PS50164">
    <property type="entry name" value="GIY_YIG"/>
    <property type="match status" value="1"/>
</dbReference>
<comment type="similarity">
    <text evidence="1">Belongs to the UPF0213 family.</text>
</comment>
<evidence type="ECO:0000313" key="3">
    <source>
        <dbReference type="EMBL" id="OEF22720.1"/>
    </source>
</evidence>
<gene>
    <name evidence="3" type="ORF">A1QC_02850</name>
</gene>
<dbReference type="GO" id="GO:0004519">
    <property type="term" value="F:endonuclease activity"/>
    <property type="evidence" value="ECO:0007669"/>
    <property type="project" value="UniProtKB-KW"/>
</dbReference>
<dbReference type="RefSeq" id="WP_017026689.1">
    <property type="nucleotide sequence ID" value="NZ_AJYK02000107.1"/>
</dbReference>
<keyword evidence="3" id="KW-0255">Endonuclease</keyword>
<evidence type="ECO:0000313" key="4">
    <source>
        <dbReference type="Proteomes" id="UP000094070"/>
    </source>
</evidence>
<evidence type="ECO:0000259" key="2">
    <source>
        <dbReference type="PROSITE" id="PS50164"/>
    </source>
</evidence>
<protein>
    <submittedName>
        <fullName evidence="3">Endonuclease</fullName>
    </submittedName>
</protein>
<proteinExistence type="inferred from homology"/>
<dbReference type="CDD" id="cd10448">
    <property type="entry name" value="GIY-YIG_unchar_3"/>
    <property type="match status" value="1"/>
</dbReference>
<dbReference type="InterPro" id="IPR050190">
    <property type="entry name" value="UPF0213_domain"/>
</dbReference>
<organism evidence="3 4">
    <name type="scientific">Vibrio rumoiensis 1S-45</name>
    <dbReference type="NCBI Taxonomy" id="1188252"/>
    <lineage>
        <taxon>Bacteria</taxon>
        <taxon>Pseudomonadati</taxon>
        <taxon>Pseudomonadota</taxon>
        <taxon>Gammaproteobacteria</taxon>
        <taxon>Vibrionales</taxon>
        <taxon>Vibrionaceae</taxon>
        <taxon>Vibrio</taxon>
    </lineage>
</organism>
<name>A0A1E5DYQ4_9VIBR</name>
<dbReference type="Pfam" id="PF01541">
    <property type="entry name" value="GIY-YIG"/>
    <property type="match status" value="1"/>
</dbReference>
<dbReference type="OrthoDB" id="9807770at2"/>
<dbReference type="Proteomes" id="UP000094070">
    <property type="component" value="Unassembled WGS sequence"/>
</dbReference>
<keyword evidence="3" id="KW-0378">Hydrolase</keyword>
<evidence type="ECO:0000256" key="1">
    <source>
        <dbReference type="ARBA" id="ARBA00007435"/>
    </source>
</evidence>
<accession>A0A1E5DYQ4</accession>
<sequence length="95" mass="11543">MDKQPCVYILSSPNKKVLYIGVTSQLKIRVWQHKKKQVDGFTQKYDVNILVYYEIHETMQDAIYKEKQLKRWKRGWKNTLIESMNPNYEDLFEEL</sequence>
<dbReference type="PANTHER" id="PTHR34477:SF5">
    <property type="entry name" value="BSL5627 PROTEIN"/>
    <property type="match status" value="1"/>
</dbReference>
<dbReference type="AlphaFoldDB" id="A0A1E5DYQ4"/>
<dbReference type="EMBL" id="AJYK02000107">
    <property type="protein sequence ID" value="OEF22720.1"/>
    <property type="molecule type" value="Genomic_DNA"/>
</dbReference>